<organism evidence="5 6">
    <name type="scientific">Pantoea phytobeneficialis</name>
    <dbReference type="NCBI Taxonomy" id="2052056"/>
    <lineage>
        <taxon>Bacteria</taxon>
        <taxon>Pseudomonadati</taxon>
        <taxon>Pseudomonadota</taxon>
        <taxon>Gammaproteobacteria</taxon>
        <taxon>Enterobacterales</taxon>
        <taxon>Erwiniaceae</taxon>
        <taxon>Pantoea</taxon>
    </lineage>
</organism>
<dbReference type="InterPro" id="IPR016181">
    <property type="entry name" value="Acyl_CoA_acyltransferase"/>
</dbReference>
<evidence type="ECO:0000313" key="6">
    <source>
        <dbReference type="Proteomes" id="UP000424872"/>
    </source>
</evidence>
<name>A0AAP9HBF0_9GAMM</name>
<accession>A0AAP9HBF0</accession>
<evidence type="ECO:0000259" key="4">
    <source>
        <dbReference type="PROSITE" id="PS51186"/>
    </source>
</evidence>
<dbReference type="EMBL" id="CP024640">
    <property type="protein sequence ID" value="QGR09994.1"/>
    <property type="molecule type" value="Genomic_DNA"/>
</dbReference>
<dbReference type="InterPro" id="IPR000182">
    <property type="entry name" value="GNAT_dom"/>
</dbReference>
<evidence type="ECO:0000256" key="2">
    <source>
        <dbReference type="ARBA" id="ARBA00023315"/>
    </source>
</evidence>
<keyword evidence="5" id="KW-0614">Plasmid</keyword>
<keyword evidence="1" id="KW-0808">Transferase</keyword>
<protein>
    <submittedName>
        <fullName evidence="5">GNAT family N-acetyltransferase</fullName>
    </submittedName>
</protein>
<reference evidence="6" key="1">
    <citation type="submission" date="2017-11" db="EMBL/GenBank/DDBJ databases">
        <title>Genome sequence of Pantoea sp. MSR2.</title>
        <authorList>
            <person name="Nascimento F.X."/>
        </authorList>
    </citation>
    <scope>NUCLEOTIDE SEQUENCE [LARGE SCALE GENOMIC DNA]</scope>
    <source>
        <strain evidence="6">MSR2</strain>
        <plasmid evidence="6">pmsr2d</plasmid>
    </source>
</reference>
<proteinExistence type="inferred from homology"/>
<feature type="domain" description="N-acetyltransferase" evidence="4">
    <location>
        <begin position="23"/>
        <end position="179"/>
    </location>
</feature>
<dbReference type="Pfam" id="PF13302">
    <property type="entry name" value="Acetyltransf_3"/>
    <property type="match status" value="1"/>
</dbReference>
<dbReference type="GO" id="GO:0008999">
    <property type="term" value="F:protein-N-terminal-alanine acetyltransferase activity"/>
    <property type="evidence" value="ECO:0007669"/>
    <property type="project" value="TreeGrafter"/>
</dbReference>
<dbReference type="AlphaFoldDB" id="A0AAP9HBF0"/>
<geneLocation type="plasmid" evidence="6">
    <name>pmsr2d</name>
</geneLocation>
<dbReference type="Gene3D" id="3.40.630.30">
    <property type="match status" value="1"/>
</dbReference>
<evidence type="ECO:0000256" key="3">
    <source>
        <dbReference type="ARBA" id="ARBA00038502"/>
    </source>
</evidence>
<dbReference type="InterPro" id="IPR051531">
    <property type="entry name" value="N-acetyltransferase"/>
</dbReference>
<keyword evidence="2" id="KW-0012">Acyltransferase</keyword>
<evidence type="ECO:0000313" key="5">
    <source>
        <dbReference type="EMBL" id="QGR09994.1"/>
    </source>
</evidence>
<dbReference type="GO" id="GO:0005737">
    <property type="term" value="C:cytoplasm"/>
    <property type="evidence" value="ECO:0007669"/>
    <property type="project" value="TreeGrafter"/>
</dbReference>
<dbReference type="SUPFAM" id="SSF55729">
    <property type="entry name" value="Acyl-CoA N-acyltransferases (Nat)"/>
    <property type="match status" value="1"/>
</dbReference>
<dbReference type="KEGG" id="ppho:CTZ24_26390"/>
<sequence length="182" mass="20926">MRLLSTARTDIYLLTENFAEAYLAFLLNNRDHFSRFEPLRTEEYFTLEHTRQRIADSATDFAARKNLLLVFTPKDEDKIIGSINFTNFVYGVFQACYLGFSLDHAYQGKGLMHEALEIALAYVQREYGLHRVMANHLPGNLRSSNTLTKLGFSQEGFAKSYLKINGSWQDHVLNALIFDESI</sequence>
<dbReference type="PANTHER" id="PTHR43792:SF8">
    <property type="entry name" value="[RIBOSOMAL PROTEIN US5]-ALANINE N-ACETYLTRANSFERASE"/>
    <property type="match status" value="1"/>
</dbReference>
<gene>
    <name evidence="5" type="ORF">CTZ24_26390</name>
</gene>
<dbReference type="PROSITE" id="PS51186">
    <property type="entry name" value="GNAT"/>
    <property type="match status" value="1"/>
</dbReference>
<evidence type="ECO:0000256" key="1">
    <source>
        <dbReference type="ARBA" id="ARBA00022679"/>
    </source>
</evidence>
<comment type="similarity">
    <text evidence="3">Belongs to the acetyltransferase family. RimJ subfamily.</text>
</comment>
<dbReference type="Proteomes" id="UP000424872">
    <property type="component" value="Plasmid pMSR2D"/>
</dbReference>
<dbReference type="PANTHER" id="PTHR43792">
    <property type="entry name" value="GNAT FAMILY, PUTATIVE (AFU_ORTHOLOGUE AFUA_3G00765)-RELATED-RELATED"/>
    <property type="match status" value="1"/>
</dbReference>